<dbReference type="AlphaFoldDB" id="A0A7R9AHE2"/>
<reference evidence="3" key="1">
    <citation type="submission" date="2020-11" db="EMBL/GenBank/DDBJ databases">
        <authorList>
            <person name="Tran Van P."/>
        </authorList>
    </citation>
    <scope>NUCLEOTIDE SEQUENCE</scope>
</reference>
<proteinExistence type="predicted"/>
<dbReference type="Pfam" id="PF01835">
    <property type="entry name" value="MG2"/>
    <property type="match status" value="1"/>
</dbReference>
<dbReference type="InterPro" id="IPR047565">
    <property type="entry name" value="Alpha-macroglob_thiol-ester_cl"/>
</dbReference>
<accession>A0A7R9AHE2</accession>
<evidence type="ECO:0000259" key="2">
    <source>
        <dbReference type="SMART" id="SM01360"/>
    </source>
</evidence>
<dbReference type="InterPro" id="IPR002890">
    <property type="entry name" value="MG2"/>
</dbReference>
<sequence>DDPSDVAAQTPSSNAGFFILSDETFSSQQIARVRVEAQDVSAVANYGGVDIALYRVPEPLEFLQKQKNLHRITVNARADDKGLWSIFMQLWDSVAAQAQPQGIDKNDDSPRLSNGNVYIPLGKLAPGLYVVEAMLGAERAVTMVFVSDSVAVTKMANQKLLTWTVRRDNGAPVEGVHVVWTDGIGALGSGSTDGEGLLSLSHAAPEQTYVYGVDKQGGVFVSENYYYDSEIYNTKVYATTDRPLYRPDDTVNVKVLAREFLDARTSSLAEDAVIKLSVADPNGQPVAQQTLSFNKTEGGNTSFRLPKSAPMGGYEIQLQYQGQAYAAAFRVAEYQKPHFEIAVQQDPGGYRIGEKIKLKVQMRYPDGKPVKHASVDLSVRAQNLSVVEGELAYAGQFPLKLTEEQYSSDGSGELSVSLPDAKEASRYIVSILATDGAAYRVRHTQEILIDRALSSWSIATAKRFTQLGDTVTFQFKPEVESNTVKSLQWDWVRLEDRSVEHATISEGKSFNLNFKKSGSYQINLRDQDGKLLGATQHWVAGPDLKTTPGHTEVVWDKAEYQLGETASALITFSDPVDYALLSLERDSVEQTAIISAVSGRSSAAWVVGEKLSAHQWRIKLPVVEAFAPNITLSVAYVKNGQFVFENAGIKVAKAKIAVAVQADKAVYAPGEKVTLSVRTSVDGKPVPAHVALGVVDEMIYVLQPEIAPNIYDFFYHPRRNNVRTQASLSFIAYDLSSNQLGQLPQRRAVNERALKEQERARRDNVDTAAWMPNIHTNAQGMATLSFTMPDSLTRWRMTARAINDTGLVGQSTSYVRSDKDFYAKWTAPTWRRVGDTVHASVALFNQTSKKQDVSLLLSGAQNNTINTSLQPGINFVTLNLDKNALGALNISMKRGNKSDDKVLDALQVNLTQEPVGWTQAQSRLLDAADGGVIRLNLPTDASNVSLRVISANDADFYRVSDSLIEYPYGCVEQTSSRLIPLTLAYRALAPNDTRRKDISRQMYTQRLRLASMAGENAQFGWWGQDMSIDPFLTGYAYYADWQAVQALALNIPKDHWSRLLDVYAKNAQDMTPWQRALMLDWMRQMGLPISNMVMGLSKDLSINAKTKTNTKQRYSNSDSYMLGDQSEQTQAFAILLTQQLLRKTGSVAGARFTNLVPAAQSRVQAMNTPFALTLLQYLGDTGANNENSKKILAQ</sequence>
<feature type="domain" description="Alpha-2-macroglobulin" evidence="2">
    <location>
        <begin position="767"/>
        <end position="857"/>
    </location>
</feature>
<dbReference type="PANTHER" id="PTHR40094">
    <property type="entry name" value="ALPHA-2-MACROGLOBULIN HOMOLOG"/>
    <property type="match status" value="1"/>
</dbReference>
<dbReference type="SUPFAM" id="SSF48239">
    <property type="entry name" value="Terpenoid cyclases/Protein prenyltransferases"/>
    <property type="match status" value="1"/>
</dbReference>
<gene>
    <name evidence="3" type="ORF">DSTB1V02_LOCUS14114</name>
</gene>
<dbReference type="Gene3D" id="2.20.130.20">
    <property type="match status" value="1"/>
</dbReference>
<dbReference type="PANTHER" id="PTHR40094:SF1">
    <property type="entry name" value="UBIQUITIN DOMAIN-CONTAINING PROTEIN"/>
    <property type="match status" value="1"/>
</dbReference>
<dbReference type="Proteomes" id="UP000677054">
    <property type="component" value="Unassembled WGS sequence"/>
</dbReference>
<evidence type="ECO:0000259" key="1">
    <source>
        <dbReference type="SMART" id="SM01359"/>
    </source>
</evidence>
<name>A0A7R9AHE2_9CRUS</name>
<organism evidence="3">
    <name type="scientific">Darwinula stevensoni</name>
    <dbReference type="NCBI Taxonomy" id="69355"/>
    <lineage>
        <taxon>Eukaryota</taxon>
        <taxon>Metazoa</taxon>
        <taxon>Ecdysozoa</taxon>
        <taxon>Arthropoda</taxon>
        <taxon>Crustacea</taxon>
        <taxon>Oligostraca</taxon>
        <taxon>Ostracoda</taxon>
        <taxon>Podocopa</taxon>
        <taxon>Podocopida</taxon>
        <taxon>Darwinulocopina</taxon>
        <taxon>Darwinuloidea</taxon>
        <taxon>Darwinulidae</taxon>
        <taxon>Darwinula</taxon>
    </lineage>
</organism>
<dbReference type="Gene3D" id="2.60.40.1930">
    <property type="match status" value="1"/>
</dbReference>
<dbReference type="Gene3D" id="1.50.10.20">
    <property type="match status" value="1"/>
</dbReference>
<evidence type="ECO:0000313" key="3">
    <source>
        <dbReference type="EMBL" id="CAD7254368.1"/>
    </source>
</evidence>
<evidence type="ECO:0008006" key="5">
    <source>
        <dbReference type="Google" id="ProtNLM"/>
    </source>
</evidence>
<evidence type="ECO:0000313" key="4">
    <source>
        <dbReference type="Proteomes" id="UP000677054"/>
    </source>
</evidence>
<dbReference type="SMART" id="SM01419">
    <property type="entry name" value="Thiol-ester_cl"/>
    <property type="match status" value="1"/>
</dbReference>
<dbReference type="SMART" id="SM01360">
    <property type="entry name" value="A2M"/>
    <property type="match status" value="1"/>
</dbReference>
<dbReference type="Pfam" id="PF07703">
    <property type="entry name" value="A2M_BRD"/>
    <property type="match status" value="1"/>
</dbReference>
<dbReference type="Pfam" id="PF00207">
    <property type="entry name" value="A2M"/>
    <property type="match status" value="1"/>
</dbReference>
<dbReference type="InterPro" id="IPR013783">
    <property type="entry name" value="Ig-like_fold"/>
</dbReference>
<dbReference type="InterPro" id="IPR051802">
    <property type="entry name" value="YfhM-like"/>
</dbReference>
<keyword evidence="4" id="KW-1185">Reference proteome</keyword>
<dbReference type="InterPro" id="IPR011625">
    <property type="entry name" value="A2M_N_BRD"/>
</dbReference>
<dbReference type="InterPro" id="IPR008930">
    <property type="entry name" value="Terpenoid_cyclase/PrenylTrfase"/>
</dbReference>
<dbReference type="Gene3D" id="2.60.40.10">
    <property type="entry name" value="Immunoglobulins"/>
    <property type="match status" value="1"/>
</dbReference>
<dbReference type="EMBL" id="LR908807">
    <property type="protein sequence ID" value="CAD7254368.1"/>
    <property type="molecule type" value="Genomic_DNA"/>
</dbReference>
<dbReference type="EMBL" id="CAJPEV010009289">
    <property type="protein sequence ID" value="CAG0905613.1"/>
    <property type="molecule type" value="Genomic_DNA"/>
</dbReference>
<protein>
    <recommendedName>
        <fullName evidence="5">Alpha-2-macroglobulin family protein</fullName>
    </recommendedName>
</protein>
<dbReference type="InterPro" id="IPR001599">
    <property type="entry name" value="Macroglobln_a2"/>
</dbReference>
<feature type="non-terminal residue" evidence="3">
    <location>
        <position position="1194"/>
    </location>
</feature>
<feature type="non-terminal residue" evidence="3">
    <location>
        <position position="1"/>
    </location>
</feature>
<dbReference type="GO" id="GO:0004866">
    <property type="term" value="F:endopeptidase inhibitor activity"/>
    <property type="evidence" value="ECO:0007669"/>
    <property type="project" value="InterPro"/>
</dbReference>
<feature type="domain" description="Alpha-2-macroglobulin bait region" evidence="1">
    <location>
        <begin position="551"/>
        <end position="702"/>
    </location>
</feature>
<dbReference type="OrthoDB" id="9980391at2759"/>
<dbReference type="SMART" id="SM01359">
    <property type="entry name" value="A2M_N_2"/>
    <property type="match status" value="1"/>
</dbReference>